<dbReference type="GO" id="GO:0008664">
    <property type="term" value="F:RNA 2',3'-cyclic 3'-phosphodiesterase activity"/>
    <property type="evidence" value="ECO:0007669"/>
    <property type="project" value="InterPro"/>
</dbReference>
<gene>
    <name evidence="3" type="ORF">GXP67_15450</name>
</gene>
<reference evidence="3 4" key="1">
    <citation type="submission" date="2020-01" db="EMBL/GenBank/DDBJ databases">
        <authorList>
            <person name="Kim M.K."/>
        </authorList>
    </citation>
    <scope>NUCLEOTIDE SEQUENCE [LARGE SCALE GENOMIC DNA]</scope>
    <source>
        <strain evidence="3 4">172606-1</strain>
    </source>
</reference>
<accession>A0A6C0GJF2</accession>
<evidence type="ECO:0000313" key="3">
    <source>
        <dbReference type="EMBL" id="QHT67934.1"/>
    </source>
</evidence>
<organism evidence="3 4">
    <name type="scientific">Rhodocytophaga rosea</name>
    <dbReference type="NCBI Taxonomy" id="2704465"/>
    <lineage>
        <taxon>Bacteria</taxon>
        <taxon>Pseudomonadati</taxon>
        <taxon>Bacteroidota</taxon>
        <taxon>Cytophagia</taxon>
        <taxon>Cytophagales</taxon>
        <taxon>Rhodocytophagaceae</taxon>
        <taxon>Rhodocytophaga</taxon>
    </lineage>
</organism>
<dbReference type="EMBL" id="CP048222">
    <property type="protein sequence ID" value="QHT67934.1"/>
    <property type="molecule type" value="Genomic_DNA"/>
</dbReference>
<keyword evidence="1" id="KW-0378">Hydrolase</keyword>
<name>A0A6C0GJF2_9BACT</name>
<evidence type="ECO:0000256" key="1">
    <source>
        <dbReference type="ARBA" id="ARBA00022801"/>
    </source>
</evidence>
<dbReference type="PANTHER" id="PTHR35561">
    <property type="entry name" value="RNA 2',3'-CYCLIC PHOSPHODIESTERASE"/>
    <property type="match status" value="1"/>
</dbReference>
<dbReference type="Pfam" id="PF02834">
    <property type="entry name" value="LigT_PEase"/>
    <property type="match status" value="1"/>
</dbReference>
<dbReference type="PANTHER" id="PTHR35561:SF1">
    <property type="entry name" value="RNA 2',3'-CYCLIC PHOSPHODIESTERASE"/>
    <property type="match status" value="1"/>
</dbReference>
<dbReference type="InterPro" id="IPR004175">
    <property type="entry name" value="RNA_CPDase"/>
</dbReference>
<evidence type="ECO:0000313" key="4">
    <source>
        <dbReference type="Proteomes" id="UP000480178"/>
    </source>
</evidence>
<dbReference type="KEGG" id="rhoz:GXP67_15450"/>
<feature type="domain" description="Phosphoesterase HXTX" evidence="2">
    <location>
        <begin position="11"/>
        <end position="82"/>
    </location>
</feature>
<keyword evidence="4" id="KW-1185">Reference proteome</keyword>
<dbReference type="RefSeq" id="WP_162443955.1">
    <property type="nucleotide sequence ID" value="NZ_CP048222.1"/>
</dbReference>
<dbReference type="Proteomes" id="UP000480178">
    <property type="component" value="Chromosome"/>
</dbReference>
<dbReference type="InterPro" id="IPR014051">
    <property type="entry name" value="Phosphoesterase_HXTX"/>
</dbReference>
<protein>
    <recommendedName>
        <fullName evidence="2">Phosphoesterase HXTX domain-containing protein</fullName>
    </recommendedName>
</protein>
<dbReference type="AlphaFoldDB" id="A0A6C0GJF2"/>
<dbReference type="SUPFAM" id="SSF55144">
    <property type="entry name" value="LigT-like"/>
    <property type="match status" value="1"/>
</dbReference>
<dbReference type="GO" id="GO:0004113">
    <property type="term" value="F:2',3'-cyclic-nucleotide 3'-phosphodiesterase activity"/>
    <property type="evidence" value="ECO:0007669"/>
    <property type="project" value="InterPro"/>
</dbReference>
<sequence length="94" mass="10286">MTEKRIFVGIPSPDELAQPLAACRNALHQPELAWVSTENLHITLLFMGNISCGEIDNIAGKLASLVTFPSFCLCFSEVQVIKRGGKSQYDLGSF</sequence>
<dbReference type="Gene3D" id="3.90.1140.10">
    <property type="entry name" value="Cyclic phosphodiesterase"/>
    <property type="match status" value="1"/>
</dbReference>
<dbReference type="InterPro" id="IPR009097">
    <property type="entry name" value="Cyclic_Pdiesterase"/>
</dbReference>
<evidence type="ECO:0000259" key="2">
    <source>
        <dbReference type="Pfam" id="PF02834"/>
    </source>
</evidence>
<proteinExistence type="predicted"/>